<sequence length="224" mass="26191">MMKVFGPPRDRPWVSAYLSSYNVLLFLLNLIAFWDLFNANQKGNFNFSHHYDYLLITTFAQILEVVHAKMGLTKADPKPVLKQVLGRLAVLVITSLARSVWKTKPTYLLCLAYVSSELVRYPYYVLRTLNYNSWVTNWLRYNSFLVLYPIGFLCEAITFYGVFNDIYNSGKWKYTFDKPSPFSINAAIFLAPLALFAFPYLAYTLFSHMWAQRKARLFYAKKTR</sequence>
<feature type="transmembrane region" description="Helical" evidence="13">
    <location>
        <begin position="182"/>
        <end position="206"/>
    </location>
</feature>
<comment type="catalytic activity">
    <reaction evidence="13">
        <text>a very-long-chain (3R)-3-hydroxyacyl-CoA = a very-long-chain (2E)-enoyl-CoA + H2O</text>
        <dbReference type="Rhea" id="RHEA:45812"/>
        <dbReference type="ChEBI" id="CHEBI:15377"/>
        <dbReference type="ChEBI" id="CHEBI:83728"/>
        <dbReference type="ChEBI" id="CHEBI:85440"/>
        <dbReference type="EC" id="4.2.1.134"/>
    </reaction>
</comment>
<keyword evidence="10 13" id="KW-0472">Membrane</keyword>
<protein>
    <recommendedName>
        <fullName evidence="4 13">Very-long-chain (3R)-3-hydroxyacyl-CoA dehydratase</fullName>
        <ecNumber evidence="4 13">4.2.1.134</ecNumber>
    </recommendedName>
</protein>
<dbReference type="Pfam" id="PF04387">
    <property type="entry name" value="PTPLA"/>
    <property type="match status" value="1"/>
</dbReference>
<evidence type="ECO:0000256" key="9">
    <source>
        <dbReference type="ARBA" id="ARBA00023098"/>
    </source>
</evidence>
<accession>A0A8S1GWI2</accession>
<dbReference type="EC" id="4.2.1.134" evidence="4 13"/>
<gene>
    <name evidence="14" type="ORF">CAUJ_LOCUS4125</name>
</gene>
<comment type="caution">
    <text evidence="13">Lacks conserved residue(s) required for the propagation of feature annotation.</text>
</comment>
<evidence type="ECO:0000256" key="11">
    <source>
        <dbReference type="ARBA" id="ARBA00023160"/>
    </source>
</evidence>
<evidence type="ECO:0000256" key="10">
    <source>
        <dbReference type="ARBA" id="ARBA00023136"/>
    </source>
</evidence>
<evidence type="ECO:0000313" key="15">
    <source>
        <dbReference type="Proteomes" id="UP000835052"/>
    </source>
</evidence>
<evidence type="ECO:0000256" key="6">
    <source>
        <dbReference type="ARBA" id="ARBA00022692"/>
    </source>
</evidence>
<feature type="transmembrane region" description="Helical" evidence="13">
    <location>
        <begin position="12"/>
        <end position="33"/>
    </location>
</feature>
<comment type="function">
    <text evidence="13">Catalyzes the third of the four reactions of the long-chain fatty acids elongation cycle. This endoplasmic reticulum-bound enzymatic process, allows the addition of two carbons to the chain of long- and very long-chain fatty acids/VLCFAs per cycle. This enzyme catalyzes the dehydration of the 3-hydroxyacyl-CoA intermediate into trans-2,3-enoyl-CoA, within each cycle of fatty acid elongation. Thereby, it participates to the production of VLCFAs of different chain lengths that are involved in multiple biological processes as precursors of membrane lipids and lipid mediators.</text>
</comment>
<feature type="transmembrane region" description="Helical" evidence="13">
    <location>
        <begin position="138"/>
        <end position="162"/>
    </location>
</feature>
<keyword evidence="11 13" id="KW-0275">Fatty acid biosynthesis</keyword>
<evidence type="ECO:0000256" key="13">
    <source>
        <dbReference type="RuleBase" id="RU363109"/>
    </source>
</evidence>
<proteinExistence type="inferred from homology"/>
<evidence type="ECO:0000256" key="4">
    <source>
        <dbReference type="ARBA" id="ARBA00013122"/>
    </source>
</evidence>
<keyword evidence="5 13" id="KW-0444">Lipid biosynthesis</keyword>
<dbReference type="OrthoDB" id="2157530at2759"/>
<dbReference type="PANTHER" id="PTHR11035">
    <property type="entry name" value="VERY-LONG-CHAIN (3R)-3-HYDROXYACYL-COA DEHYDRATASE"/>
    <property type="match status" value="1"/>
</dbReference>
<keyword evidence="12 13" id="KW-0456">Lyase</keyword>
<dbReference type="AlphaFoldDB" id="A0A8S1GWI2"/>
<comment type="similarity">
    <text evidence="3 13">Belongs to the very long-chain fatty acids dehydratase HACD family.</text>
</comment>
<dbReference type="EMBL" id="CAJGYM010000008">
    <property type="protein sequence ID" value="CAD6188206.1"/>
    <property type="molecule type" value="Genomic_DNA"/>
</dbReference>
<evidence type="ECO:0000256" key="12">
    <source>
        <dbReference type="ARBA" id="ARBA00023239"/>
    </source>
</evidence>
<keyword evidence="15" id="KW-1185">Reference proteome</keyword>
<evidence type="ECO:0000256" key="3">
    <source>
        <dbReference type="ARBA" id="ARBA00007811"/>
    </source>
</evidence>
<dbReference type="GO" id="GO:0030497">
    <property type="term" value="P:fatty acid elongation"/>
    <property type="evidence" value="ECO:0007669"/>
    <property type="project" value="TreeGrafter"/>
</dbReference>
<dbReference type="InterPro" id="IPR007482">
    <property type="entry name" value="Tyr_Pase-like_PTPLA"/>
</dbReference>
<organism evidence="14 15">
    <name type="scientific">Caenorhabditis auriculariae</name>
    <dbReference type="NCBI Taxonomy" id="2777116"/>
    <lineage>
        <taxon>Eukaryota</taxon>
        <taxon>Metazoa</taxon>
        <taxon>Ecdysozoa</taxon>
        <taxon>Nematoda</taxon>
        <taxon>Chromadorea</taxon>
        <taxon>Rhabditida</taxon>
        <taxon>Rhabditina</taxon>
        <taxon>Rhabditomorpha</taxon>
        <taxon>Rhabditoidea</taxon>
        <taxon>Rhabditidae</taxon>
        <taxon>Peloderinae</taxon>
        <taxon>Caenorhabditis</taxon>
    </lineage>
</organism>
<comment type="subcellular location">
    <subcellularLocation>
        <location evidence="13">Endoplasmic reticulum membrane</location>
        <topology evidence="13">Multi-pass membrane protein</topology>
    </subcellularLocation>
    <subcellularLocation>
        <location evidence="1">Membrane</location>
        <topology evidence="1">Multi-pass membrane protein</topology>
    </subcellularLocation>
</comment>
<keyword evidence="7 13" id="KW-0276">Fatty acid metabolism</keyword>
<comment type="caution">
    <text evidence="14">The sequence shown here is derived from an EMBL/GenBank/DDBJ whole genome shotgun (WGS) entry which is preliminary data.</text>
</comment>
<dbReference type="PANTHER" id="PTHR11035:SF35">
    <property type="entry name" value="VERY-LONG-CHAIN (3R)-3-HYDROXYACYL-COA DEHYDRATASE"/>
    <property type="match status" value="1"/>
</dbReference>
<evidence type="ECO:0000256" key="7">
    <source>
        <dbReference type="ARBA" id="ARBA00022832"/>
    </source>
</evidence>
<dbReference type="Proteomes" id="UP000835052">
    <property type="component" value="Unassembled WGS sequence"/>
</dbReference>
<keyword evidence="13" id="KW-0256">Endoplasmic reticulum</keyword>
<evidence type="ECO:0000256" key="5">
    <source>
        <dbReference type="ARBA" id="ARBA00022516"/>
    </source>
</evidence>
<keyword evidence="8 13" id="KW-1133">Transmembrane helix</keyword>
<dbReference type="GO" id="GO:0042761">
    <property type="term" value="P:very long-chain fatty acid biosynthetic process"/>
    <property type="evidence" value="ECO:0007669"/>
    <property type="project" value="TreeGrafter"/>
</dbReference>
<dbReference type="GO" id="GO:0030148">
    <property type="term" value="P:sphingolipid biosynthetic process"/>
    <property type="evidence" value="ECO:0007669"/>
    <property type="project" value="TreeGrafter"/>
</dbReference>
<comment type="pathway">
    <text evidence="2 13">Lipid metabolism; fatty acid biosynthesis.</text>
</comment>
<keyword evidence="6 13" id="KW-0812">Transmembrane</keyword>
<evidence type="ECO:0000256" key="8">
    <source>
        <dbReference type="ARBA" id="ARBA00022989"/>
    </source>
</evidence>
<evidence type="ECO:0000256" key="1">
    <source>
        <dbReference type="ARBA" id="ARBA00004141"/>
    </source>
</evidence>
<name>A0A8S1GWI2_9PELO</name>
<evidence type="ECO:0000313" key="14">
    <source>
        <dbReference type="EMBL" id="CAD6188206.1"/>
    </source>
</evidence>
<keyword evidence="9 13" id="KW-0443">Lipid metabolism</keyword>
<dbReference type="GO" id="GO:0102158">
    <property type="term" value="F:very-long-chain (3R)-3-hydroxyacyl-CoA dehydratase activity"/>
    <property type="evidence" value="ECO:0007669"/>
    <property type="project" value="UniProtKB-EC"/>
</dbReference>
<dbReference type="GO" id="GO:0005789">
    <property type="term" value="C:endoplasmic reticulum membrane"/>
    <property type="evidence" value="ECO:0007669"/>
    <property type="project" value="UniProtKB-SubCell"/>
</dbReference>
<evidence type="ECO:0000256" key="2">
    <source>
        <dbReference type="ARBA" id="ARBA00005194"/>
    </source>
</evidence>
<reference evidence="14" key="1">
    <citation type="submission" date="2020-10" db="EMBL/GenBank/DDBJ databases">
        <authorList>
            <person name="Kikuchi T."/>
        </authorList>
    </citation>
    <scope>NUCLEOTIDE SEQUENCE</scope>
    <source>
        <strain evidence="14">NKZ352</strain>
    </source>
</reference>